<dbReference type="EMBL" id="MU007082">
    <property type="protein sequence ID" value="KAF2423377.1"/>
    <property type="molecule type" value="Genomic_DNA"/>
</dbReference>
<protein>
    <submittedName>
        <fullName evidence="1">Uncharacterized protein</fullName>
    </submittedName>
</protein>
<evidence type="ECO:0000313" key="2">
    <source>
        <dbReference type="Proteomes" id="UP000800235"/>
    </source>
</evidence>
<comment type="caution">
    <text evidence="1">The sequence shown here is derived from an EMBL/GenBank/DDBJ whole genome shotgun (WGS) entry which is preliminary data.</text>
</comment>
<evidence type="ECO:0000313" key="1">
    <source>
        <dbReference type="EMBL" id="KAF2423377.1"/>
    </source>
</evidence>
<organism evidence="1 2">
    <name type="scientific">Tothia fuscella</name>
    <dbReference type="NCBI Taxonomy" id="1048955"/>
    <lineage>
        <taxon>Eukaryota</taxon>
        <taxon>Fungi</taxon>
        <taxon>Dikarya</taxon>
        <taxon>Ascomycota</taxon>
        <taxon>Pezizomycotina</taxon>
        <taxon>Dothideomycetes</taxon>
        <taxon>Pleosporomycetidae</taxon>
        <taxon>Venturiales</taxon>
        <taxon>Cylindrosympodiaceae</taxon>
        <taxon>Tothia</taxon>
    </lineage>
</organism>
<sequence length="187" mass="22238">MVFHWEYCKCKACVGFKRLSNSHRWLKKKMGPSKVLFDIHTLHGLTKRHSILQIEFPRQSHPQSHSLNLSIPKSQLYQHPPPSHQPKPSHRRSMYYHLHLSQHQVYKPPTYNKATPHQRIYKSIWVFKDCRGYLILAKEKSLWNETSVITNRLMRMFLNGAGLDVYDGVEVLFATWHNHVRVRRGNY</sequence>
<keyword evidence="2" id="KW-1185">Reference proteome</keyword>
<gene>
    <name evidence="1" type="ORF">EJ08DRAFT_450052</name>
</gene>
<dbReference type="Proteomes" id="UP000800235">
    <property type="component" value="Unassembled WGS sequence"/>
</dbReference>
<name>A0A9P4NJF8_9PEZI</name>
<accession>A0A9P4NJF8</accession>
<proteinExistence type="predicted"/>
<reference evidence="1" key="1">
    <citation type="journal article" date="2020" name="Stud. Mycol.">
        <title>101 Dothideomycetes genomes: a test case for predicting lifestyles and emergence of pathogens.</title>
        <authorList>
            <person name="Haridas S."/>
            <person name="Albert R."/>
            <person name="Binder M."/>
            <person name="Bloem J."/>
            <person name="Labutti K."/>
            <person name="Salamov A."/>
            <person name="Andreopoulos B."/>
            <person name="Baker S."/>
            <person name="Barry K."/>
            <person name="Bills G."/>
            <person name="Bluhm B."/>
            <person name="Cannon C."/>
            <person name="Castanera R."/>
            <person name="Culley D."/>
            <person name="Daum C."/>
            <person name="Ezra D."/>
            <person name="Gonzalez J."/>
            <person name="Henrissat B."/>
            <person name="Kuo A."/>
            <person name="Liang C."/>
            <person name="Lipzen A."/>
            <person name="Lutzoni F."/>
            <person name="Magnuson J."/>
            <person name="Mondo S."/>
            <person name="Nolan M."/>
            <person name="Ohm R."/>
            <person name="Pangilinan J."/>
            <person name="Park H.-J."/>
            <person name="Ramirez L."/>
            <person name="Alfaro M."/>
            <person name="Sun H."/>
            <person name="Tritt A."/>
            <person name="Yoshinaga Y."/>
            <person name="Zwiers L.-H."/>
            <person name="Turgeon B."/>
            <person name="Goodwin S."/>
            <person name="Spatafora J."/>
            <person name="Crous P."/>
            <person name="Grigoriev I."/>
        </authorList>
    </citation>
    <scope>NUCLEOTIDE SEQUENCE</scope>
    <source>
        <strain evidence="1">CBS 130266</strain>
    </source>
</reference>
<dbReference type="AlphaFoldDB" id="A0A9P4NJF8"/>